<sequence length="105" mass="11348">MALETEKDAVNNTSNITEDQGASIKSLEVVRGCFKEYTSGIMYFDQNFFQDLGRNKNVPGLMTEARSLGASSVSSSQLSSNSDASFKSINSNTPLKCETAVEIGH</sequence>
<reference evidence="1 2" key="1">
    <citation type="journal article" date="2022" name="Genome Biol. Evol.">
        <title>The Spruce Budworm Genome: Reconstructing the Evolutionary History of Antifreeze Proteins.</title>
        <authorList>
            <person name="Beliveau C."/>
            <person name="Gagne P."/>
            <person name="Picq S."/>
            <person name="Vernygora O."/>
            <person name="Keeling C.I."/>
            <person name="Pinkney K."/>
            <person name="Doucet D."/>
            <person name="Wen F."/>
            <person name="Johnston J.S."/>
            <person name="Maaroufi H."/>
            <person name="Boyle B."/>
            <person name="Laroche J."/>
            <person name="Dewar K."/>
            <person name="Juretic N."/>
            <person name="Blackburn G."/>
            <person name="Nisole A."/>
            <person name="Brunet B."/>
            <person name="Brandao M."/>
            <person name="Lumley L."/>
            <person name="Duan J."/>
            <person name="Quan G."/>
            <person name="Lucarotti C.J."/>
            <person name="Roe A.D."/>
            <person name="Sperling F.A.H."/>
            <person name="Levesque R.C."/>
            <person name="Cusson M."/>
        </authorList>
    </citation>
    <scope>NUCLEOTIDE SEQUENCE [LARGE SCALE GENOMIC DNA]</scope>
    <source>
        <strain evidence="1">Glfc:IPQL:Cfum</strain>
    </source>
</reference>
<protein>
    <submittedName>
        <fullName evidence="1">Uncharacterized protein</fullName>
    </submittedName>
</protein>
<name>A0ACC0JKN2_CHOFU</name>
<evidence type="ECO:0000313" key="1">
    <source>
        <dbReference type="EMBL" id="KAI8424683.1"/>
    </source>
</evidence>
<dbReference type="EMBL" id="CM046111">
    <property type="protein sequence ID" value="KAI8424683.1"/>
    <property type="molecule type" value="Genomic_DNA"/>
</dbReference>
<evidence type="ECO:0000313" key="2">
    <source>
        <dbReference type="Proteomes" id="UP001064048"/>
    </source>
</evidence>
<comment type="caution">
    <text evidence="1">The sequence shown here is derived from an EMBL/GenBank/DDBJ whole genome shotgun (WGS) entry which is preliminary data.</text>
</comment>
<gene>
    <name evidence="1" type="ORF">MSG28_006638</name>
</gene>
<organism evidence="1 2">
    <name type="scientific">Choristoneura fumiferana</name>
    <name type="common">Spruce budworm moth</name>
    <name type="synonym">Archips fumiferana</name>
    <dbReference type="NCBI Taxonomy" id="7141"/>
    <lineage>
        <taxon>Eukaryota</taxon>
        <taxon>Metazoa</taxon>
        <taxon>Ecdysozoa</taxon>
        <taxon>Arthropoda</taxon>
        <taxon>Hexapoda</taxon>
        <taxon>Insecta</taxon>
        <taxon>Pterygota</taxon>
        <taxon>Neoptera</taxon>
        <taxon>Endopterygota</taxon>
        <taxon>Lepidoptera</taxon>
        <taxon>Glossata</taxon>
        <taxon>Ditrysia</taxon>
        <taxon>Tortricoidea</taxon>
        <taxon>Tortricidae</taxon>
        <taxon>Tortricinae</taxon>
        <taxon>Choristoneura</taxon>
    </lineage>
</organism>
<keyword evidence="2" id="KW-1185">Reference proteome</keyword>
<proteinExistence type="predicted"/>
<accession>A0ACC0JKN2</accession>
<dbReference type="Proteomes" id="UP001064048">
    <property type="component" value="Chromosome 11"/>
</dbReference>